<comment type="caution">
    <text evidence="1">The sequence shown here is derived from an EMBL/GenBank/DDBJ whole genome shotgun (WGS) entry which is preliminary data.</text>
</comment>
<accession>A0ABW9RLX7</accession>
<sequence>MKGILLIIIMTMNFTIPDDKYVNITEHISVQQFEQIQRFILINGDRKTYRNIDNNNPHYRLNNFDIYLNPENVNQFLRDPEYDRFNEITIYHPSNEIQYYTLRIVRAGDGENSTARFPENLDENQVYLKNTYNENIDEMKKNLLDYYLKEIFKEML</sequence>
<name>A0ABW9RLX7_9BACT</name>
<evidence type="ECO:0000313" key="1">
    <source>
        <dbReference type="EMBL" id="MTI25124.1"/>
    </source>
</evidence>
<organism evidence="1 2">
    <name type="scientific">Fulvivirga kasyanovii</name>
    <dbReference type="NCBI Taxonomy" id="396812"/>
    <lineage>
        <taxon>Bacteria</taxon>
        <taxon>Pseudomonadati</taxon>
        <taxon>Bacteroidota</taxon>
        <taxon>Cytophagia</taxon>
        <taxon>Cytophagales</taxon>
        <taxon>Fulvivirgaceae</taxon>
        <taxon>Fulvivirga</taxon>
    </lineage>
</organism>
<dbReference type="RefSeq" id="WP_155171159.1">
    <property type="nucleotide sequence ID" value="NZ_BAAAFL010000012.1"/>
</dbReference>
<protein>
    <submittedName>
        <fullName evidence="1">Uncharacterized protein</fullName>
    </submittedName>
</protein>
<reference evidence="1 2" key="1">
    <citation type="submission" date="2019-02" db="EMBL/GenBank/DDBJ databases">
        <authorList>
            <person name="Goldberg S.R."/>
            <person name="Haltli B.A."/>
            <person name="Correa H."/>
            <person name="Russell K.G."/>
        </authorList>
    </citation>
    <scope>NUCLEOTIDE SEQUENCE [LARGE SCALE GENOMIC DNA]</scope>
    <source>
        <strain evidence="1 2">JCM 16186</strain>
    </source>
</reference>
<dbReference type="EMBL" id="SMLW01000486">
    <property type="protein sequence ID" value="MTI25124.1"/>
    <property type="molecule type" value="Genomic_DNA"/>
</dbReference>
<dbReference type="Proteomes" id="UP000798808">
    <property type="component" value="Unassembled WGS sequence"/>
</dbReference>
<proteinExistence type="predicted"/>
<evidence type="ECO:0000313" key="2">
    <source>
        <dbReference type="Proteomes" id="UP000798808"/>
    </source>
</evidence>
<keyword evidence="2" id="KW-1185">Reference proteome</keyword>
<gene>
    <name evidence="1" type="ORF">E1163_09245</name>
</gene>